<sequence length="159" mass="17650">MKTFGKLTYILLIGLTFMQAGASLFAITVNVSTLIESPPASLVSAQGPYAFNPDLFWEKFPTLVLITLLLALVFNWKSSLRKWVLAGGLVWILSGLVVFILLSPAQTEFLSTEFTNTVDQELIALGKTWRNYSLLFMSLSALSGFIYLSGLFSNNKQNR</sequence>
<accession>A0A2W7R5K8</accession>
<keyword evidence="3" id="KW-1185">Reference proteome</keyword>
<reference evidence="2 3" key="1">
    <citation type="submission" date="2018-06" db="EMBL/GenBank/DDBJ databases">
        <title>Genomic Encyclopedia of Archaeal and Bacterial Type Strains, Phase II (KMG-II): from individual species to whole genera.</title>
        <authorList>
            <person name="Goeker M."/>
        </authorList>
    </citation>
    <scope>NUCLEOTIDE SEQUENCE [LARGE SCALE GENOMIC DNA]</scope>
    <source>
        <strain evidence="2 3">DSM 19830</strain>
    </source>
</reference>
<protein>
    <recommendedName>
        <fullName evidence="4">DUF1772 domain-containing protein</fullName>
    </recommendedName>
</protein>
<keyword evidence="1" id="KW-1133">Transmembrane helix</keyword>
<organism evidence="2 3">
    <name type="scientific">Algoriphagus chordae</name>
    <dbReference type="NCBI Taxonomy" id="237019"/>
    <lineage>
        <taxon>Bacteria</taxon>
        <taxon>Pseudomonadati</taxon>
        <taxon>Bacteroidota</taxon>
        <taxon>Cytophagia</taxon>
        <taxon>Cytophagales</taxon>
        <taxon>Cyclobacteriaceae</taxon>
        <taxon>Algoriphagus</taxon>
    </lineage>
</organism>
<keyword evidence="1" id="KW-0812">Transmembrane</keyword>
<comment type="caution">
    <text evidence="2">The sequence shown here is derived from an EMBL/GenBank/DDBJ whole genome shotgun (WGS) entry which is preliminary data.</text>
</comment>
<evidence type="ECO:0000313" key="3">
    <source>
        <dbReference type="Proteomes" id="UP000248882"/>
    </source>
</evidence>
<proteinExistence type="predicted"/>
<gene>
    <name evidence="2" type="ORF">LV85_00989</name>
</gene>
<feature type="transmembrane region" description="Helical" evidence="1">
    <location>
        <begin position="132"/>
        <end position="152"/>
    </location>
</feature>
<evidence type="ECO:0008006" key="4">
    <source>
        <dbReference type="Google" id="ProtNLM"/>
    </source>
</evidence>
<keyword evidence="1" id="KW-0472">Membrane</keyword>
<dbReference type="OrthoDB" id="663522at2"/>
<name>A0A2W7R5K8_9BACT</name>
<dbReference type="AlphaFoldDB" id="A0A2W7R5K8"/>
<feature type="transmembrane region" description="Helical" evidence="1">
    <location>
        <begin position="55"/>
        <end position="76"/>
    </location>
</feature>
<dbReference type="EMBL" id="QKZT01000003">
    <property type="protein sequence ID" value="PZX55764.1"/>
    <property type="molecule type" value="Genomic_DNA"/>
</dbReference>
<dbReference type="Proteomes" id="UP000248882">
    <property type="component" value="Unassembled WGS sequence"/>
</dbReference>
<evidence type="ECO:0000313" key="2">
    <source>
        <dbReference type="EMBL" id="PZX55764.1"/>
    </source>
</evidence>
<feature type="transmembrane region" description="Helical" evidence="1">
    <location>
        <begin position="7"/>
        <end position="35"/>
    </location>
</feature>
<dbReference type="RefSeq" id="WP_111317063.1">
    <property type="nucleotide sequence ID" value="NZ_QKZT01000003.1"/>
</dbReference>
<feature type="transmembrane region" description="Helical" evidence="1">
    <location>
        <begin position="83"/>
        <end position="102"/>
    </location>
</feature>
<evidence type="ECO:0000256" key="1">
    <source>
        <dbReference type="SAM" id="Phobius"/>
    </source>
</evidence>